<keyword evidence="7" id="KW-0378">Hydrolase</keyword>
<evidence type="ECO:0000256" key="2">
    <source>
        <dbReference type="ARBA" id="ARBA00004606"/>
    </source>
</evidence>
<keyword evidence="10 14" id="KW-1133">Transmembrane helix</keyword>
<reference evidence="16 17" key="1">
    <citation type="submission" date="2023-11" db="EMBL/GenBank/DDBJ databases">
        <title>Halocaridina rubra genome assembly.</title>
        <authorList>
            <person name="Smith C."/>
        </authorList>
    </citation>
    <scope>NUCLEOTIDE SEQUENCE [LARGE SCALE GENOMIC DNA]</scope>
    <source>
        <strain evidence="16">EP-1</strain>
        <tissue evidence="16">Whole</tissue>
    </source>
</reference>
<evidence type="ECO:0000256" key="11">
    <source>
        <dbReference type="ARBA" id="ARBA00023049"/>
    </source>
</evidence>
<dbReference type="GO" id="GO:0006508">
    <property type="term" value="P:proteolysis"/>
    <property type="evidence" value="ECO:0007669"/>
    <property type="project" value="UniProtKB-KW"/>
</dbReference>
<feature type="domain" description="Aminopeptidase N-like N-terminal" evidence="15">
    <location>
        <begin position="114"/>
        <end position="278"/>
    </location>
</feature>
<dbReference type="GO" id="GO:0070006">
    <property type="term" value="F:metalloaminopeptidase activity"/>
    <property type="evidence" value="ECO:0007669"/>
    <property type="project" value="TreeGrafter"/>
</dbReference>
<dbReference type="PANTHER" id="PTHR11533:SF299">
    <property type="entry name" value="AMINOPEPTIDASE"/>
    <property type="match status" value="1"/>
</dbReference>
<comment type="subcellular location">
    <subcellularLocation>
        <location evidence="2">Membrane</location>
        <topology evidence="2">Single-pass type II membrane protein</topology>
    </subcellularLocation>
</comment>
<evidence type="ECO:0000313" key="17">
    <source>
        <dbReference type="Proteomes" id="UP001381693"/>
    </source>
</evidence>
<feature type="transmembrane region" description="Helical" evidence="14">
    <location>
        <begin position="42"/>
        <end position="62"/>
    </location>
</feature>
<dbReference type="SUPFAM" id="SSF63737">
    <property type="entry name" value="Leukotriene A4 hydrolase N-terminal domain"/>
    <property type="match status" value="1"/>
</dbReference>
<evidence type="ECO:0000256" key="7">
    <source>
        <dbReference type="ARBA" id="ARBA00022801"/>
    </source>
</evidence>
<evidence type="ECO:0000256" key="3">
    <source>
        <dbReference type="ARBA" id="ARBA00010136"/>
    </source>
</evidence>
<evidence type="ECO:0000256" key="4">
    <source>
        <dbReference type="ARBA" id="ARBA00022670"/>
    </source>
</evidence>
<keyword evidence="13" id="KW-0325">Glycoprotein</keyword>
<evidence type="ECO:0000256" key="8">
    <source>
        <dbReference type="ARBA" id="ARBA00022833"/>
    </source>
</evidence>
<keyword evidence="4" id="KW-0645">Protease</keyword>
<organism evidence="16 17">
    <name type="scientific">Halocaridina rubra</name>
    <name type="common">Hawaiian red shrimp</name>
    <dbReference type="NCBI Taxonomy" id="373956"/>
    <lineage>
        <taxon>Eukaryota</taxon>
        <taxon>Metazoa</taxon>
        <taxon>Ecdysozoa</taxon>
        <taxon>Arthropoda</taxon>
        <taxon>Crustacea</taxon>
        <taxon>Multicrustacea</taxon>
        <taxon>Malacostraca</taxon>
        <taxon>Eumalacostraca</taxon>
        <taxon>Eucarida</taxon>
        <taxon>Decapoda</taxon>
        <taxon>Pleocyemata</taxon>
        <taxon>Caridea</taxon>
        <taxon>Atyoidea</taxon>
        <taxon>Atyidae</taxon>
        <taxon>Halocaridina</taxon>
    </lineage>
</organism>
<dbReference type="Gene3D" id="2.60.40.1730">
    <property type="entry name" value="tricorn interacting facor f3 domain"/>
    <property type="match status" value="1"/>
</dbReference>
<sequence length="285" mass="31847">MSDHDVDDIAFLTGSPNESGFMVNKRAMYEPGAVMVCSQKRACCVVTLGFVAIISVALIVAFTKPGCPEATYIGEPIPGHSSHATNSPPTTVPTATTGEEFPWADVRLPFHVRPLYYDIVLHPNITTRHVKGNLTIKLTAIEETKAIIFHGRELNVSLLTLHNKYEKQLKTDKFLEYPAHQQLYLGLDETLRRGSNYTLRLSFEAHLKEGLEGFYLSSYINGDGEKRYIATTHFEPTAARAAFPCFDEPHLKAKFHLKIYREPDQFTLFNMPLLSSTSVAGSNLL</sequence>
<keyword evidence="6" id="KW-0479">Metal-binding</keyword>
<evidence type="ECO:0000256" key="5">
    <source>
        <dbReference type="ARBA" id="ARBA00022692"/>
    </source>
</evidence>
<comment type="caution">
    <text evidence="16">The sequence shown here is derived from an EMBL/GenBank/DDBJ whole genome shotgun (WGS) entry which is preliminary data.</text>
</comment>
<evidence type="ECO:0000256" key="1">
    <source>
        <dbReference type="ARBA" id="ARBA00001947"/>
    </source>
</evidence>
<comment type="cofactor">
    <cofactor evidence="1">
        <name>Zn(2+)</name>
        <dbReference type="ChEBI" id="CHEBI:29105"/>
    </cofactor>
</comment>
<dbReference type="InterPro" id="IPR042097">
    <property type="entry name" value="Aminopeptidase_N-like_N_sf"/>
</dbReference>
<dbReference type="Pfam" id="PF17900">
    <property type="entry name" value="Peptidase_M1_N"/>
    <property type="match status" value="1"/>
</dbReference>
<gene>
    <name evidence="16" type="primary">ERAP1_4</name>
    <name evidence="16" type="ORF">SK128_013917</name>
</gene>
<dbReference type="PANTHER" id="PTHR11533">
    <property type="entry name" value="PROTEASE M1 ZINC METALLOPROTEASE"/>
    <property type="match status" value="1"/>
</dbReference>
<keyword evidence="9" id="KW-0735">Signal-anchor</keyword>
<dbReference type="GO" id="GO:0042277">
    <property type="term" value="F:peptide binding"/>
    <property type="evidence" value="ECO:0007669"/>
    <property type="project" value="TreeGrafter"/>
</dbReference>
<dbReference type="EMBL" id="JAXCGZ010019939">
    <property type="protein sequence ID" value="KAK7065754.1"/>
    <property type="molecule type" value="Genomic_DNA"/>
</dbReference>
<dbReference type="FunFam" id="2.60.40.1730:FF:000001">
    <property type="entry name" value="Leucyl-cystinyl aminopeptidase"/>
    <property type="match status" value="1"/>
</dbReference>
<dbReference type="InterPro" id="IPR045357">
    <property type="entry name" value="Aminopeptidase_N-like_N"/>
</dbReference>
<keyword evidence="11" id="KW-0482">Metalloprotease</keyword>
<comment type="similarity">
    <text evidence="3">Belongs to the peptidase M1 family.</text>
</comment>
<accession>A0AAN8ZW83</accession>
<dbReference type="InterPro" id="IPR050344">
    <property type="entry name" value="Peptidase_M1_aminopeptidases"/>
</dbReference>
<keyword evidence="16" id="KW-0031">Aminopeptidase</keyword>
<evidence type="ECO:0000256" key="14">
    <source>
        <dbReference type="SAM" id="Phobius"/>
    </source>
</evidence>
<protein>
    <submittedName>
        <fullName evidence="16">Endoplasmic reticulum aminopeptidase 1</fullName>
    </submittedName>
</protein>
<dbReference type="GO" id="GO:0005737">
    <property type="term" value="C:cytoplasm"/>
    <property type="evidence" value="ECO:0007669"/>
    <property type="project" value="TreeGrafter"/>
</dbReference>
<evidence type="ECO:0000256" key="10">
    <source>
        <dbReference type="ARBA" id="ARBA00022989"/>
    </source>
</evidence>
<dbReference type="AlphaFoldDB" id="A0AAN8ZW83"/>
<dbReference type="GO" id="GO:0043171">
    <property type="term" value="P:peptide catabolic process"/>
    <property type="evidence" value="ECO:0007669"/>
    <property type="project" value="TreeGrafter"/>
</dbReference>
<name>A0AAN8ZW83_HALRR</name>
<evidence type="ECO:0000313" key="16">
    <source>
        <dbReference type="EMBL" id="KAK7065754.1"/>
    </source>
</evidence>
<keyword evidence="8" id="KW-0862">Zinc</keyword>
<evidence type="ECO:0000256" key="13">
    <source>
        <dbReference type="ARBA" id="ARBA00023180"/>
    </source>
</evidence>
<dbReference type="GO" id="GO:0008270">
    <property type="term" value="F:zinc ion binding"/>
    <property type="evidence" value="ECO:0007669"/>
    <property type="project" value="TreeGrafter"/>
</dbReference>
<dbReference type="GO" id="GO:0005615">
    <property type="term" value="C:extracellular space"/>
    <property type="evidence" value="ECO:0007669"/>
    <property type="project" value="TreeGrafter"/>
</dbReference>
<evidence type="ECO:0000256" key="9">
    <source>
        <dbReference type="ARBA" id="ARBA00022968"/>
    </source>
</evidence>
<dbReference type="GO" id="GO:0016020">
    <property type="term" value="C:membrane"/>
    <property type="evidence" value="ECO:0007669"/>
    <property type="project" value="UniProtKB-SubCell"/>
</dbReference>
<keyword evidence="12 14" id="KW-0472">Membrane</keyword>
<evidence type="ECO:0000259" key="15">
    <source>
        <dbReference type="Pfam" id="PF17900"/>
    </source>
</evidence>
<dbReference type="Proteomes" id="UP001381693">
    <property type="component" value="Unassembled WGS sequence"/>
</dbReference>
<keyword evidence="5 14" id="KW-0812">Transmembrane</keyword>
<evidence type="ECO:0000256" key="12">
    <source>
        <dbReference type="ARBA" id="ARBA00023136"/>
    </source>
</evidence>
<keyword evidence="17" id="KW-1185">Reference proteome</keyword>
<evidence type="ECO:0000256" key="6">
    <source>
        <dbReference type="ARBA" id="ARBA00022723"/>
    </source>
</evidence>
<proteinExistence type="inferred from homology"/>